<evidence type="ECO:0000256" key="1">
    <source>
        <dbReference type="SAM" id="Coils"/>
    </source>
</evidence>
<feature type="coiled-coil region" evidence="1">
    <location>
        <begin position="1"/>
        <end position="28"/>
    </location>
</feature>
<name>A0A8S5RZ11_9CAUD</name>
<evidence type="ECO:0000313" key="2">
    <source>
        <dbReference type="EMBL" id="DAF43912.1"/>
    </source>
</evidence>
<protein>
    <submittedName>
        <fullName evidence="2">Uncharacterized protein</fullName>
    </submittedName>
</protein>
<dbReference type="EMBL" id="BK032510">
    <property type="protein sequence ID" value="DAF43912.1"/>
    <property type="molecule type" value="Genomic_DNA"/>
</dbReference>
<keyword evidence="1" id="KW-0175">Coiled coil</keyword>
<sequence>MTNLRLKINQLEREKKQSKDDVESVELLDKLIKKYEEEVAPIEKQYKEILNFWQTNLYKYFKLTFKNCAFYDTIYMFPYKLITVNRCLFGVYDFNSDYGKGLRDTSIDFKVFFDYDYDLVEITKEEFLQKAIENFDRPLNSRLDKLINRDKVLKKNETSIN</sequence>
<accession>A0A8S5RZ11</accession>
<reference evidence="2" key="1">
    <citation type="journal article" date="2021" name="Proc. Natl. Acad. Sci. U.S.A.">
        <title>A Catalog of Tens of Thousands of Viruses from Human Metagenomes Reveals Hidden Associations with Chronic Diseases.</title>
        <authorList>
            <person name="Tisza M.J."/>
            <person name="Buck C.B."/>
        </authorList>
    </citation>
    <scope>NUCLEOTIDE SEQUENCE</scope>
    <source>
        <strain evidence="2">CtNQV2</strain>
    </source>
</reference>
<organism evidence="2">
    <name type="scientific">Myoviridae sp. ctNQV2</name>
    <dbReference type="NCBI Taxonomy" id="2827683"/>
    <lineage>
        <taxon>Viruses</taxon>
        <taxon>Duplodnaviria</taxon>
        <taxon>Heunggongvirae</taxon>
        <taxon>Uroviricota</taxon>
        <taxon>Caudoviricetes</taxon>
    </lineage>
</organism>
<proteinExistence type="predicted"/>